<dbReference type="OrthoDB" id="20724at2759"/>
<dbReference type="Proteomes" id="UP000695562">
    <property type="component" value="Unassembled WGS sequence"/>
</dbReference>
<feature type="region of interest" description="Disordered" evidence="1">
    <location>
        <begin position="1"/>
        <end position="57"/>
    </location>
</feature>
<feature type="domain" description="ADAMTS/ADAMTS-like cysteine-rich" evidence="3">
    <location>
        <begin position="584"/>
        <end position="612"/>
    </location>
</feature>
<evidence type="ECO:0000256" key="1">
    <source>
        <dbReference type="SAM" id="MobiDB-lite"/>
    </source>
</evidence>
<evidence type="ECO:0000313" key="5">
    <source>
        <dbReference type="Proteomes" id="UP000695562"/>
    </source>
</evidence>
<evidence type="ECO:0000259" key="3">
    <source>
        <dbReference type="Pfam" id="PF19236"/>
    </source>
</evidence>
<keyword evidence="2" id="KW-1133">Transmembrane helix</keyword>
<dbReference type="EMBL" id="AJWJ01000224">
    <property type="protein sequence ID" value="KAF2073138.1"/>
    <property type="molecule type" value="Genomic_DNA"/>
</dbReference>
<evidence type="ECO:0000313" key="4">
    <source>
        <dbReference type="EMBL" id="KAF2073138.1"/>
    </source>
</evidence>
<feature type="compositionally biased region" description="Low complexity" evidence="1">
    <location>
        <begin position="901"/>
        <end position="921"/>
    </location>
</feature>
<feature type="region of interest" description="Disordered" evidence="1">
    <location>
        <begin position="793"/>
        <end position="820"/>
    </location>
</feature>
<organism evidence="4 5">
    <name type="scientific">Polysphondylium violaceum</name>
    <dbReference type="NCBI Taxonomy" id="133409"/>
    <lineage>
        <taxon>Eukaryota</taxon>
        <taxon>Amoebozoa</taxon>
        <taxon>Evosea</taxon>
        <taxon>Eumycetozoa</taxon>
        <taxon>Dictyostelia</taxon>
        <taxon>Dictyosteliales</taxon>
        <taxon>Dictyosteliaceae</taxon>
        <taxon>Polysphondylium</taxon>
    </lineage>
</organism>
<dbReference type="InterPro" id="IPR045371">
    <property type="entry name" value="ADAMTS_CR_3"/>
</dbReference>
<dbReference type="PANTHER" id="PTHR13723:SF314">
    <property type="entry name" value="ADAMTS-LIKE PROTEIN 2"/>
    <property type="match status" value="1"/>
</dbReference>
<comment type="caution">
    <text evidence="4">The sequence shown here is derived from an EMBL/GenBank/DDBJ whole genome shotgun (WGS) entry which is preliminary data.</text>
</comment>
<evidence type="ECO:0000256" key="2">
    <source>
        <dbReference type="SAM" id="Phobius"/>
    </source>
</evidence>
<protein>
    <recommendedName>
        <fullName evidence="3">ADAMTS/ADAMTS-like cysteine-rich domain-containing protein</fullName>
    </recommendedName>
</protein>
<feature type="domain" description="ADAMTS/ADAMTS-like cysteine-rich" evidence="3">
    <location>
        <begin position="614"/>
        <end position="639"/>
    </location>
</feature>
<dbReference type="Pfam" id="PF19236">
    <property type="entry name" value="ADAMTS_CR_3"/>
    <property type="match status" value="2"/>
</dbReference>
<dbReference type="AlphaFoldDB" id="A0A8J4UZJ2"/>
<sequence>MSLFLKGNTNDDSSSLDSSFDSESFDSSWTSFDDSTDFSESSNDLSESTGSNNNNNDDDMVKYFVDINSGKNSNSGTTMDEPFKTLSHTLNIIKESFKTSIIYLAKGNYTMKSSFDFNGNQSVSIYGDYNNVEPEWTRETFSSLPYISNTRIFCRDPLVFNITNVRSKIIISHLALIPGKATQPDKNSLATPSIYGIIVAQSSDVTLRFLNVITGNGIAGVSKSQWKSDSSLNGKDGMDGMAGCQDGPTSSCGHCKKLPTPGFGGKASKCPNNLPYYDGGIGGEPGLGIHSYGFNGTAGPNGGGIGGNGTMPGLGTTFVMGNSRGMNGDTGENGYDAKKSTLYYTREGVFSSPITKGEDGKNGKGGGGGGGGGGGSNGKCDVYGGSGGGGGGGGCGGRGGVSGGPGGSSIGIYIYDSSETVIEFCSVLTHDGGDGGNSSNSEFGYIGGKGGLGSFYKRKSFNSSNSGDGGFGGNGGNGGSGSGGVGGASINIFVYGRTPMGLRCNYLRHGKRGKGGYSTKSTLVGYDGIQSNCYSSISRGDFNCSTTIEMSLCYKYLIAQLDHPCEFGEVEDECGICGGDGSLCKFIGCDGVLYSNKTIDKCGVCGGNNSTCLIGCDGIVNSTLVFDKCGVCGGNNSTCVIGCDGIVNSTKIFDQCNVCGGDGQSCLSGCDHLPFSKTRNDMCGICGGDNSTCTIGCDGVKFSYKVFDACGVCGGDGTSCVKSSKVGLNLAAKVVISFAVIALSLYGALMAYTIIRKRISSLNGSQYYRTRLILEYQDAPLIQTELIKKRPPNIDDDDIYNRTSSSNNRNSNNNNNNNNNNSYFGNISNIFGRNVGINPDYQLFRDISEDMIPLDELQNSSSPSSSTSISYPIYFNNNNMISNDNDHNDMGGIIDEENIQNNENNNNNSNNNNSNNNNNNNDKGSPTFNISHQNR</sequence>
<feature type="compositionally biased region" description="Low complexity" evidence="1">
    <location>
        <begin position="11"/>
        <end position="42"/>
    </location>
</feature>
<keyword evidence="2" id="KW-0812">Transmembrane</keyword>
<dbReference type="PANTHER" id="PTHR13723">
    <property type="entry name" value="ADAMTS A DISINTEGRIN AND METALLOPROTEASE WITH THROMBOSPONDIN MOTIFS PROTEASE"/>
    <property type="match status" value="1"/>
</dbReference>
<feature type="compositionally biased region" description="Low complexity" evidence="1">
    <location>
        <begin position="801"/>
        <end position="820"/>
    </location>
</feature>
<reference evidence="4" key="1">
    <citation type="submission" date="2020-01" db="EMBL/GenBank/DDBJ databases">
        <title>Development of genomics and gene disruption for Polysphondylium violaceum indicates a role for the polyketide synthase stlB in stalk morphogenesis.</title>
        <authorList>
            <person name="Narita B."/>
            <person name="Kawabe Y."/>
            <person name="Kin K."/>
            <person name="Saito T."/>
            <person name="Gibbs R."/>
            <person name="Kuspa A."/>
            <person name="Muzny D."/>
            <person name="Queller D."/>
            <person name="Richards S."/>
            <person name="Strassman J."/>
            <person name="Sucgang R."/>
            <person name="Worley K."/>
            <person name="Schaap P."/>
        </authorList>
    </citation>
    <scope>NUCLEOTIDE SEQUENCE</scope>
    <source>
        <strain evidence="4">QSvi11</strain>
    </source>
</reference>
<dbReference type="GO" id="GO:0030198">
    <property type="term" value="P:extracellular matrix organization"/>
    <property type="evidence" value="ECO:0007669"/>
    <property type="project" value="TreeGrafter"/>
</dbReference>
<feature type="region of interest" description="Disordered" evidence="1">
    <location>
        <begin position="898"/>
        <end position="935"/>
    </location>
</feature>
<proteinExistence type="predicted"/>
<keyword evidence="5" id="KW-1185">Reference proteome</keyword>
<feature type="region of interest" description="Disordered" evidence="1">
    <location>
        <begin position="351"/>
        <end position="371"/>
    </location>
</feature>
<dbReference type="GO" id="GO:0004222">
    <property type="term" value="F:metalloendopeptidase activity"/>
    <property type="evidence" value="ECO:0007669"/>
    <property type="project" value="TreeGrafter"/>
</dbReference>
<feature type="compositionally biased region" description="Polar residues" evidence="1">
    <location>
        <begin position="922"/>
        <end position="935"/>
    </location>
</feature>
<dbReference type="InterPro" id="IPR050439">
    <property type="entry name" value="ADAMTS_ADAMTS-like"/>
</dbReference>
<name>A0A8J4UZJ2_9MYCE</name>
<keyword evidence="2" id="KW-0472">Membrane</keyword>
<dbReference type="GO" id="GO:0031012">
    <property type="term" value="C:extracellular matrix"/>
    <property type="evidence" value="ECO:0007669"/>
    <property type="project" value="TreeGrafter"/>
</dbReference>
<accession>A0A8J4UZJ2</accession>
<dbReference type="GO" id="GO:0006508">
    <property type="term" value="P:proteolysis"/>
    <property type="evidence" value="ECO:0007669"/>
    <property type="project" value="TreeGrafter"/>
</dbReference>
<feature type="transmembrane region" description="Helical" evidence="2">
    <location>
        <begin position="730"/>
        <end position="755"/>
    </location>
</feature>
<gene>
    <name evidence="4" type="ORF">CYY_005554</name>
</gene>